<gene>
    <name evidence="20" type="ORF">SAMN04487907_106123</name>
</gene>
<dbReference type="EMBL" id="FOKV01000006">
    <property type="protein sequence ID" value="SFC63226.1"/>
    <property type="molecule type" value="Genomic_DNA"/>
</dbReference>
<feature type="domain" description="Tyrosine-protein kinase G-rich" evidence="19">
    <location>
        <begin position="438"/>
        <end position="506"/>
    </location>
</feature>
<dbReference type="CDD" id="cd05387">
    <property type="entry name" value="BY-kinase"/>
    <property type="match status" value="1"/>
</dbReference>
<evidence type="ECO:0000256" key="10">
    <source>
        <dbReference type="ARBA" id="ARBA00022777"/>
    </source>
</evidence>
<sequence length="788" mass="89536">MSNKSKNNQKKIGQELKKYTKYWYWFIITVAITVSAAYFYLKYATPVFKATASIIIKNDGAKGSSDAAYGFSDASMFGLRSEKIESEISILNSRQLMKEVVKALNLHITYSIDGRFRNIELYDDKPFTVKLLAYDAQKLKKFSSNFVVTYLGEDKFLVIDRQNFKEYRVNVNEALDIGFSKILLTNPKSDGKNLPVNVDFHSIESMAANYGNKVSLIQGENSSNVIRFELIDPVPNRAKNVLDQLILEYNKDAIEDKNLIAANTANFINERLTIINSELDSVETGKVEFKKENRLTDLSSESEIFVQNASEYSKRKQELGTQLELVNTILQFLSETDSDDLIPANLGIEAAGVNQQISEYNDYILERNRLLNSSTEKNPMVKRINDNLAQVKYNIYQSLKQSRSSLQISLNELRRQSYNVNSKISEIPLQEKENRGIERQQKIKESLYLYLLQKREENTLALAVTEPKAKIVDEAYSNGIPVAPNPRSIFLGAVLLGLLVPFSVIFGFQALDNKVRSKIDLQEFLSKEIPLVAEIPSLGRVKKNFLIQQKDRSILAESFRILLTNMQVHLKKRFDDKDSKVIMLTSSSKGEGKTFTTMNLGITMANSNKRVLLIGADLRNPQMQRYIENPENFIGLSEYLSEEAQIDGIVRQSNIHANLDMIYSGSIPYNPSELLRCDRLEYLFNEMKSRYDYILVDTAPSMLVADTAIISEFADLTLYLVKAGSTKKESLDFIQDANGTTLKNICCILNCVQFSNLRYGNKYGYGYGEKRKKYSREIKTSTANTVTS</sequence>
<keyword evidence="21" id="KW-1185">Reference proteome</keyword>
<dbReference type="InterPro" id="IPR032807">
    <property type="entry name" value="GNVR"/>
</dbReference>
<evidence type="ECO:0000313" key="21">
    <source>
        <dbReference type="Proteomes" id="UP000199438"/>
    </source>
</evidence>
<keyword evidence="12 16" id="KW-1133">Transmembrane helix</keyword>
<evidence type="ECO:0000256" key="7">
    <source>
        <dbReference type="ARBA" id="ARBA00022679"/>
    </source>
</evidence>
<dbReference type="SUPFAM" id="SSF52540">
    <property type="entry name" value="P-loop containing nucleoside triphosphate hydrolases"/>
    <property type="match status" value="1"/>
</dbReference>
<dbReference type="InterPro" id="IPR027417">
    <property type="entry name" value="P-loop_NTPase"/>
</dbReference>
<evidence type="ECO:0000256" key="16">
    <source>
        <dbReference type="SAM" id="Phobius"/>
    </source>
</evidence>
<dbReference type="Pfam" id="PF13614">
    <property type="entry name" value="AAA_31"/>
    <property type="match status" value="1"/>
</dbReference>
<evidence type="ECO:0000313" key="20">
    <source>
        <dbReference type="EMBL" id="SFC63226.1"/>
    </source>
</evidence>
<keyword evidence="9" id="KW-0547">Nucleotide-binding</keyword>
<protein>
    <recommendedName>
        <fullName evidence="4">non-specific protein-tyrosine kinase</fullName>
        <ecNumber evidence="4">2.7.10.2</ecNumber>
    </recommendedName>
</protein>
<dbReference type="Pfam" id="PF13807">
    <property type="entry name" value="GNVR"/>
    <property type="match status" value="1"/>
</dbReference>
<dbReference type="InterPro" id="IPR050445">
    <property type="entry name" value="Bact_polysacc_biosynth/exp"/>
</dbReference>
<proteinExistence type="inferred from homology"/>
<evidence type="ECO:0000256" key="5">
    <source>
        <dbReference type="ARBA" id="ARBA00022475"/>
    </source>
</evidence>
<evidence type="ECO:0000256" key="3">
    <source>
        <dbReference type="ARBA" id="ARBA00008883"/>
    </source>
</evidence>
<feature type="domain" description="AAA" evidence="18">
    <location>
        <begin position="580"/>
        <end position="705"/>
    </location>
</feature>
<keyword evidence="5" id="KW-1003">Cell membrane</keyword>
<comment type="similarity">
    <text evidence="2">Belongs to the CpsD/CapB family.</text>
</comment>
<reference evidence="21" key="1">
    <citation type="submission" date="2016-10" db="EMBL/GenBank/DDBJ databases">
        <authorList>
            <person name="Varghese N."/>
            <person name="Submissions S."/>
        </authorList>
    </citation>
    <scope>NUCLEOTIDE SEQUENCE [LARGE SCALE GENOMIC DNA]</scope>
    <source>
        <strain evidence="21">DSM 24499</strain>
    </source>
</reference>
<keyword evidence="7" id="KW-0808">Transferase</keyword>
<organism evidence="20 21">
    <name type="scientific">Zunongwangia mangrovi</name>
    <dbReference type="NCBI Taxonomy" id="1334022"/>
    <lineage>
        <taxon>Bacteria</taxon>
        <taxon>Pseudomonadati</taxon>
        <taxon>Bacteroidota</taxon>
        <taxon>Flavobacteriia</taxon>
        <taxon>Flavobacteriales</taxon>
        <taxon>Flavobacteriaceae</taxon>
        <taxon>Zunongwangia</taxon>
    </lineage>
</organism>
<keyword evidence="14" id="KW-0829">Tyrosine-protein kinase</keyword>
<dbReference type="InterPro" id="IPR025669">
    <property type="entry name" value="AAA_dom"/>
</dbReference>
<evidence type="ECO:0000256" key="6">
    <source>
        <dbReference type="ARBA" id="ARBA00022519"/>
    </source>
</evidence>
<keyword evidence="8 16" id="KW-0812">Transmembrane</keyword>
<name>A0A1I1KQY4_9FLAO</name>
<evidence type="ECO:0000256" key="13">
    <source>
        <dbReference type="ARBA" id="ARBA00023136"/>
    </source>
</evidence>
<dbReference type="OrthoDB" id="9794577at2"/>
<keyword evidence="11" id="KW-0067">ATP-binding</keyword>
<evidence type="ECO:0000256" key="12">
    <source>
        <dbReference type="ARBA" id="ARBA00022989"/>
    </source>
</evidence>
<feature type="domain" description="Polysaccharide chain length determinant N-terminal" evidence="17">
    <location>
        <begin position="21"/>
        <end position="103"/>
    </location>
</feature>
<evidence type="ECO:0000256" key="1">
    <source>
        <dbReference type="ARBA" id="ARBA00004429"/>
    </source>
</evidence>
<comment type="similarity">
    <text evidence="3">Belongs to the etk/wzc family.</text>
</comment>
<evidence type="ECO:0000259" key="17">
    <source>
        <dbReference type="Pfam" id="PF02706"/>
    </source>
</evidence>
<dbReference type="Gene3D" id="3.40.50.300">
    <property type="entry name" value="P-loop containing nucleotide triphosphate hydrolases"/>
    <property type="match status" value="1"/>
</dbReference>
<evidence type="ECO:0000259" key="18">
    <source>
        <dbReference type="Pfam" id="PF13614"/>
    </source>
</evidence>
<evidence type="ECO:0000256" key="2">
    <source>
        <dbReference type="ARBA" id="ARBA00007316"/>
    </source>
</evidence>
<dbReference type="STRING" id="1334022.SAMN04487907_106123"/>
<evidence type="ECO:0000256" key="14">
    <source>
        <dbReference type="ARBA" id="ARBA00023137"/>
    </source>
</evidence>
<dbReference type="AlphaFoldDB" id="A0A1I1KQY4"/>
<feature type="transmembrane region" description="Helical" evidence="16">
    <location>
        <begin position="21"/>
        <end position="41"/>
    </location>
</feature>
<evidence type="ECO:0000256" key="11">
    <source>
        <dbReference type="ARBA" id="ARBA00022840"/>
    </source>
</evidence>
<dbReference type="GO" id="GO:0004715">
    <property type="term" value="F:non-membrane spanning protein tyrosine kinase activity"/>
    <property type="evidence" value="ECO:0007669"/>
    <property type="project" value="UniProtKB-EC"/>
</dbReference>
<dbReference type="PANTHER" id="PTHR32309:SF13">
    <property type="entry name" value="FERRIC ENTEROBACTIN TRANSPORT PROTEIN FEPE"/>
    <property type="match status" value="1"/>
</dbReference>
<comment type="subcellular location">
    <subcellularLocation>
        <location evidence="1">Cell inner membrane</location>
        <topology evidence="1">Multi-pass membrane protein</topology>
    </subcellularLocation>
</comment>
<accession>A0A1I1KQY4</accession>
<keyword evidence="10" id="KW-0418">Kinase</keyword>
<evidence type="ECO:0000256" key="8">
    <source>
        <dbReference type="ARBA" id="ARBA00022692"/>
    </source>
</evidence>
<dbReference type="InterPro" id="IPR005702">
    <property type="entry name" value="Wzc-like_C"/>
</dbReference>
<evidence type="ECO:0000259" key="19">
    <source>
        <dbReference type="Pfam" id="PF13807"/>
    </source>
</evidence>
<evidence type="ECO:0000256" key="15">
    <source>
        <dbReference type="ARBA" id="ARBA00051245"/>
    </source>
</evidence>
<dbReference type="RefSeq" id="WP_092543513.1">
    <property type="nucleotide sequence ID" value="NZ_FOKV01000006.1"/>
</dbReference>
<dbReference type="EC" id="2.7.10.2" evidence="4"/>
<dbReference type="PANTHER" id="PTHR32309">
    <property type="entry name" value="TYROSINE-PROTEIN KINASE"/>
    <property type="match status" value="1"/>
</dbReference>
<keyword evidence="6" id="KW-0997">Cell inner membrane</keyword>
<dbReference type="Proteomes" id="UP000199438">
    <property type="component" value="Unassembled WGS sequence"/>
</dbReference>
<dbReference type="GO" id="GO:0005886">
    <property type="term" value="C:plasma membrane"/>
    <property type="evidence" value="ECO:0007669"/>
    <property type="project" value="UniProtKB-SubCell"/>
</dbReference>
<evidence type="ECO:0000256" key="9">
    <source>
        <dbReference type="ARBA" id="ARBA00022741"/>
    </source>
</evidence>
<feature type="transmembrane region" description="Helical" evidence="16">
    <location>
        <begin position="489"/>
        <end position="508"/>
    </location>
</feature>
<evidence type="ECO:0000256" key="4">
    <source>
        <dbReference type="ARBA" id="ARBA00011903"/>
    </source>
</evidence>
<dbReference type="Pfam" id="PF02706">
    <property type="entry name" value="Wzz"/>
    <property type="match status" value="1"/>
</dbReference>
<dbReference type="InterPro" id="IPR003856">
    <property type="entry name" value="LPS_length_determ_N"/>
</dbReference>
<dbReference type="GO" id="GO:0005524">
    <property type="term" value="F:ATP binding"/>
    <property type="evidence" value="ECO:0007669"/>
    <property type="project" value="UniProtKB-KW"/>
</dbReference>
<keyword evidence="13 16" id="KW-0472">Membrane</keyword>
<comment type="catalytic activity">
    <reaction evidence="15">
        <text>L-tyrosyl-[protein] + ATP = O-phospho-L-tyrosyl-[protein] + ADP + H(+)</text>
        <dbReference type="Rhea" id="RHEA:10596"/>
        <dbReference type="Rhea" id="RHEA-COMP:10136"/>
        <dbReference type="Rhea" id="RHEA-COMP:20101"/>
        <dbReference type="ChEBI" id="CHEBI:15378"/>
        <dbReference type="ChEBI" id="CHEBI:30616"/>
        <dbReference type="ChEBI" id="CHEBI:46858"/>
        <dbReference type="ChEBI" id="CHEBI:61978"/>
        <dbReference type="ChEBI" id="CHEBI:456216"/>
        <dbReference type="EC" id="2.7.10.2"/>
    </reaction>
</comment>
<dbReference type="NCBIfam" id="TIGR01007">
    <property type="entry name" value="eps_fam"/>
    <property type="match status" value="1"/>
</dbReference>